<dbReference type="FunFam" id="1.50.10.20:FF:000010">
    <property type="entry name" value="Complement C4-A"/>
    <property type="match status" value="1"/>
</dbReference>
<dbReference type="Gene3D" id="6.20.50.160">
    <property type="match status" value="1"/>
</dbReference>
<dbReference type="Pfam" id="PF07703">
    <property type="entry name" value="A2M_BRD"/>
    <property type="match status" value="1"/>
</dbReference>
<dbReference type="Pfam" id="PF17791">
    <property type="entry name" value="MG3"/>
    <property type="match status" value="1"/>
</dbReference>
<feature type="compositionally biased region" description="Polar residues" evidence="3">
    <location>
        <begin position="1671"/>
        <end position="1691"/>
    </location>
</feature>
<evidence type="ECO:0000256" key="3">
    <source>
        <dbReference type="SAM" id="MobiDB-lite"/>
    </source>
</evidence>
<dbReference type="PANTHER" id="PTHR11412">
    <property type="entry name" value="MACROGLOBULIN / COMPLEMENT"/>
    <property type="match status" value="1"/>
</dbReference>
<protein>
    <recommendedName>
        <fullName evidence="8">C4a anaphylatoxin</fullName>
    </recommendedName>
</protein>
<keyword evidence="7" id="KW-1185">Reference proteome</keyword>
<dbReference type="InterPro" id="IPR047565">
    <property type="entry name" value="Alpha-macroglob_thiol-ester_cl"/>
</dbReference>
<dbReference type="FunFam" id="2.60.120.1540:FF:000001">
    <property type="entry name" value="Complement C4-A"/>
    <property type="match status" value="1"/>
</dbReference>
<dbReference type="GO" id="GO:0005615">
    <property type="term" value="C:extracellular space"/>
    <property type="evidence" value="ECO:0007669"/>
    <property type="project" value="InterPro"/>
</dbReference>
<gene>
    <name evidence="6" type="ORF">E5288_WYG005400</name>
</gene>
<dbReference type="Gene3D" id="2.60.40.690">
    <property type="entry name" value="Alpha-macroglobulin, receptor-binding domain"/>
    <property type="match status" value="1"/>
</dbReference>
<dbReference type="Pfam" id="PF07678">
    <property type="entry name" value="TED_complement"/>
    <property type="match status" value="1"/>
</dbReference>
<keyword evidence="1" id="KW-0882">Thioester bond</keyword>
<feature type="domain" description="Alpha-2-macroglobulin bait region" evidence="4">
    <location>
        <begin position="713"/>
        <end position="859"/>
    </location>
</feature>
<dbReference type="Gene3D" id="2.60.40.1930">
    <property type="match status" value="2"/>
</dbReference>
<dbReference type="FunFam" id="2.60.40.690:FF:000002">
    <property type="entry name" value="Complement C4 isoform-A"/>
    <property type="match status" value="1"/>
</dbReference>
<dbReference type="Pfam" id="PF21145">
    <property type="entry name" value="C4_MG1"/>
    <property type="match status" value="1"/>
</dbReference>
<dbReference type="InterPro" id="IPR008993">
    <property type="entry name" value="TIMP-like_OB-fold"/>
</dbReference>
<dbReference type="Gene3D" id="1.50.10.20">
    <property type="match status" value="1"/>
</dbReference>
<dbReference type="Proteomes" id="UP000322234">
    <property type="component" value="Unassembled WGS sequence"/>
</dbReference>
<evidence type="ECO:0000313" key="7">
    <source>
        <dbReference type="Proteomes" id="UP000322234"/>
    </source>
</evidence>
<evidence type="ECO:0008006" key="8">
    <source>
        <dbReference type="Google" id="ProtNLM"/>
    </source>
</evidence>
<dbReference type="Pfam" id="PF13234">
    <property type="entry name" value="MTR4_beta-barrel"/>
    <property type="match status" value="1"/>
</dbReference>
<dbReference type="Gene3D" id="2.40.50.120">
    <property type="match status" value="1"/>
</dbReference>
<dbReference type="SUPFAM" id="SSF48239">
    <property type="entry name" value="Terpenoid cyclases/Protein prenyltransferases"/>
    <property type="match status" value="1"/>
</dbReference>
<dbReference type="GO" id="GO:0006956">
    <property type="term" value="P:complement activation"/>
    <property type="evidence" value="ECO:0007669"/>
    <property type="project" value="TreeGrafter"/>
</dbReference>
<dbReference type="InterPro" id="IPR008930">
    <property type="entry name" value="Terpenoid_cyclase/PrenylTrfase"/>
</dbReference>
<organism evidence="6 7">
    <name type="scientific">Bos mutus</name>
    <name type="common">wild yak</name>
    <dbReference type="NCBI Taxonomy" id="72004"/>
    <lineage>
        <taxon>Eukaryota</taxon>
        <taxon>Metazoa</taxon>
        <taxon>Chordata</taxon>
        <taxon>Craniata</taxon>
        <taxon>Vertebrata</taxon>
        <taxon>Euteleostomi</taxon>
        <taxon>Mammalia</taxon>
        <taxon>Eutheria</taxon>
        <taxon>Laurasiatheria</taxon>
        <taxon>Artiodactyla</taxon>
        <taxon>Ruminantia</taxon>
        <taxon>Pecora</taxon>
        <taxon>Bovidae</taxon>
        <taxon>Bovinae</taxon>
        <taxon>Bos</taxon>
    </lineage>
</organism>
<dbReference type="FunFam" id="2.60.120.1540:FF:000006">
    <property type="entry name" value="MHC-linked complement C4"/>
    <property type="match status" value="1"/>
</dbReference>
<dbReference type="SUPFAM" id="SSF50242">
    <property type="entry name" value="TIMP-like"/>
    <property type="match status" value="1"/>
</dbReference>
<feature type="compositionally biased region" description="Polar residues" evidence="3">
    <location>
        <begin position="12"/>
        <end position="25"/>
    </location>
</feature>
<evidence type="ECO:0000256" key="1">
    <source>
        <dbReference type="ARBA" id="ARBA00022966"/>
    </source>
</evidence>
<sequence length="1691" mass="185405">MKDSSRGLGEVSGSTSVKRQRSPGQNPRLGHSPGQQQQSHLPLYTAASPALNLAPELSQGDPASVWTGQPVENIAHEQALAELTKKQGALQEPKVTGQLIDLPDYYSWGEELTETRSQIQHLIIESVNGLKSLSAGRVVVVKNQEHQNALGVILQVSSNSTSRVFTALVLCDKPVSEDPRERGPASPDVPYPDDLMGFKLFLPEGPCDHTVAKLQPGDVAAITTKVLQLNGDKILEDFSKRQQPKFKSEMLRQDYIRRGGKDPPSAAVTTAVQELLRLAQVHPTGPPTLDPVNDLQLKDGSVVEGALGPEAGGADPGGSVCAQSPFPAQYLKLRERMQIQKEMERLRFLLSDQSLLLLPEYHQRVEVGGRGWAGGLAGKPSAGSQHPPSLQMLRTLGYVDEAGTVKLAGRVACAMSSHELLLTEASTGSYSFQSSWAGGHLPRCNSALPTTYMTSLGPSWWTEAQVLEAGYGELEQGQGWGPPSMAVKLQDAPSGQMVRGSVFLRNPSHVNELCSPKVDFSLNSDRDFILLNVPIPQEQARVCRLHLLRRAPEVQLMVQSSWLRDSLSKQTDMQGVNLLFSSRRGHLFLQTDQPVYNPGQQVRYRVFALDQKMRPATDILTVMVEVKIIPENPYILTTPGFLSDIQMIIQARYIYGKPVQGVAYVRFGLLGEDGEKTFLRGLESQTTVSAGSPYPAVGSLTVKAPLSRSSGFLSIEWQNPRPLKVGETLNLNLRAVGISGSFSYFYYMIVSRGQIVSVHREPRSHLTSISVFVDHHLVPSFHLVAFYYHGGVPVANSLRVDIQAGGCEGKITGIGRDGLELNVDSSKAYRPGDTVKLNLKTESRALVALGAVDTALYAVGGKSHKPLDTVKREGALHREEMVYELNPLDPLGRTLEIPGNSDPNIIPEGDFKSFVRVTASDPLEALGSEGALSPGGLASLLRLPQGCAEQTMTLLAPTLAASRYLDKTEQWSMLPPETKDRAVDLIQKGYTRIQEFRKRDGSYGAWLHRDSSTWLTAFVLKILSLAQDQVGGSAEKLQETATWLLSQQRDDGSFHDPCPVIHREMQGGLVGSDETVALTAFVVIALHHGLAVLPDKNSEQLRRVENSISRANTFLGAKATSGLLGSHASAITAYALSLTEAPEDLRRVAHNNLMAMAKDIGDKLYWGSVTTSPSNVLSPTPAPHSPADPIPQAPAMSIETTAYGLLHLLLWEGKAELADQAASWLTRQGSFQGGFRSTQDTVVALDALSAYWIASYTAEEKGLNVTLSSLGRSGLKSHVLQLTNHQVHRLEEELQFSLGSKINVEVRGNSKGTLKVLRSYNVMDMTNTTCQDLQIEVTVMGHVEYTTGDDPEAHSRPVTPLQLFDGRRNRRRREAPKAAEERESRVQYTVCIWRTGKVGLSGMAIADITLLSGFHALRADLEKLTSLSDRYVSHFETEGPHVLLYFDSVPTSRECVGFGAVQEVPVGLVQPASAILYDYYNPEHKCSVFYGAPRKSKLLSTLCSADVCQCAEGKCPRQRRALERGQQDVEGYRMKFACYSPRVDYGFQVKVLREDSRAAFRLFETRITQVLHFSKRGTISGQGRGAYWGAEEDTLVHAFHDCVQDLMKTWDHWSIQILDMVPFLRFFPNPGLWRLKQAIENRDHMVEKQLTRHKVGIVRGPGSSSVGSGDATGQSQAASGPSLRSWTHGTL</sequence>
<dbReference type="EMBL" id="VBQZ03000388">
    <property type="protein sequence ID" value="MXQ99246.1"/>
    <property type="molecule type" value="Genomic_DNA"/>
</dbReference>
<dbReference type="CDD" id="cd02896">
    <property type="entry name" value="complement_C3_C4_C5"/>
    <property type="match status" value="1"/>
</dbReference>
<evidence type="ECO:0000259" key="5">
    <source>
        <dbReference type="SMART" id="SM01361"/>
    </source>
</evidence>
<dbReference type="InterPro" id="IPR011625">
    <property type="entry name" value="A2M_N_BRD"/>
</dbReference>
<dbReference type="Gene3D" id="2.60.120.1540">
    <property type="match status" value="1"/>
</dbReference>
<dbReference type="Pfam" id="PF07677">
    <property type="entry name" value="A2M_recep"/>
    <property type="match status" value="1"/>
</dbReference>
<evidence type="ECO:0000256" key="2">
    <source>
        <dbReference type="ARBA" id="ARBA00023157"/>
    </source>
</evidence>
<dbReference type="Gene3D" id="1.10.3380.30">
    <property type="match status" value="1"/>
</dbReference>
<feature type="region of interest" description="Disordered" evidence="3">
    <location>
        <begin position="1657"/>
        <end position="1691"/>
    </location>
</feature>
<reference evidence="6" key="1">
    <citation type="submission" date="2019-10" db="EMBL/GenBank/DDBJ databases">
        <title>The sequence and de novo assembly of the wild yak genome.</title>
        <authorList>
            <person name="Liu Y."/>
        </authorList>
    </citation>
    <scope>NUCLEOTIDE SEQUENCE [LARGE SCALE GENOMIC DNA]</scope>
    <source>
        <strain evidence="6">WY2019</strain>
    </source>
</reference>
<dbReference type="FunFam" id="6.20.50.160:FF:000001">
    <property type="entry name" value="Complement component 4"/>
    <property type="match status" value="1"/>
</dbReference>
<dbReference type="SMART" id="SM01359">
    <property type="entry name" value="A2M_N_2"/>
    <property type="match status" value="1"/>
</dbReference>
<dbReference type="FunFam" id="2.60.40.1930:FF:000007">
    <property type="entry name" value="Complement C4-A"/>
    <property type="match status" value="1"/>
</dbReference>
<feature type="compositionally biased region" description="Low complexity" evidence="3">
    <location>
        <begin position="1657"/>
        <end position="1669"/>
    </location>
</feature>
<feature type="region of interest" description="Disordered" evidence="3">
    <location>
        <begin position="1"/>
        <end position="40"/>
    </location>
</feature>
<dbReference type="SMART" id="SM01419">
    <property type="entry name" value="Thiol-ester_cl"/>
    <property type="match status" value="1"/>
</dbReference>
<dbReference type="InterPro" id="IPR048847">
    <property type="entry name" value="C4_MG1"/>
</dbReference>
<dbReference type="Pfam" id="PF22661">
    <property type="entry name" value="CO4A-B_CUB_C"/>
    <property type="match status" value="1"/>
</dbReference>
<dbReference type="FunFam" id="2.60.40.1930:FF:000004">
    <property type="entry name" value="Complement C4-A"/>
    <property type="match status" value="1"/>
</dbReference>
<dbReference type="InterPro" id="IPR050473">
    <property type="entry name" value="A2M/Complement_sys"/>
</dbReference>
<evidence type="ECO:0000259" key="4">
    <source>
        <dbReference type="SMART" id="SM01359"/>
    </source>
</evidence>
<dbReference type="SUPFAM" id="SSF49410">
    <property type="entry name" value="Alpha-macroglobulin receptor domain"/>
    <property type="match status" value="1"/>
</dbReference>
<accession>A0A6B0SGR6</accession>
<dbReference type="PANTHER" id="PTHR11412:SF86">
    <property type="entry name" value="COMPLEMENT C4-A-RELATED"/>
    <property type="match status" value="1"/>
</dbReference>
<dbReference type="InterPro" id="IPR009048">
    <property type="entry name" value="A-macroglobulin_rcpt-bd"/>
</dbReference>
<dbReference type="InterPro" id="IPR041555">
    <property type="entry name" value="MG3"/>
</dbReference>
<dbReference type="InterPro" id="IPR019742">
    <property type="entry name" value="MacrogloblnA2_CS"/>
</dbReference>
<keyword evidence="2" id="KW-1015">Disulfide bond</keyword>
<dbReference type="InterPro" id="IPR036595">
    <property type="entry name" value="A-macroglobulin_rcpt-bd_sf"/>
</dbReference>
<proteinExistence type="predicted"/>
<feature type="domain" description="Alpha-macroglobulin receptor-binding" evidence="5">
    <location>
        <begin position="1401"/>
        <end position="1490"/>
    </location>
</feature>
<name>A0A6B0SGR6_9CETA</name>
<comment type="caution">
    <text evidence="6">The sequence shown here is derived from an EMBL/GenBank/DDBJ whole genome shotgun (WGS) entry which is preliminary data.</text>
</comment>
<dbReference type="Gene3D" id="2.60.40.1940">
    <property type="match status" value="1"/>
</dbReference>
<dbReference type="InterPro" id="IPR025696">
    <property type="entry name" value="Beta-barrel_MTR4"/>
</dbReference>
<dbReference type="InterPro" id="IPR011626">
    <property type="entry name" value="Alpha-macroglobulin_TED"/>
</dbReference>
<evidence type="ECO:0000313" key="6">
    <source>
        <dbReference type="EMBL" id="MXQ99246.1"/>
    </source>
</evidence>
<dbReference type="InterPro" id="IPR054587">
    <property type="entry name" value="CO4A-B_CUB_C"/>
</dbReference>
<dbReference type="SMART" id="SM01361">
    <property type="entry name" value="A2M_recep"/>
    <property type="match status" value="1"/>
</dbReference>
<dbReference type="PROSITE" id="PS00477">
    <property type="entry name" value="ALPHA_2_MACROGLOBULIN"/>
    <property type="match status" value="1"/>
</dbReference>